<keyword evidence="2 4" id="KW-0503">Monooxygenase</keyword>
<dbReference type="InterPro" id="IPR002938">
    <property type="entry name" value="FAD-bd"/>
</dbReference>
<dbReference type="PANTHER" id="PTHR13789">
    <property type="entry name" value="MONOOXYGENASE"/>
    <property type="match status" value="1"/>
</dbReference>
<gene>
    <name evidence="4" type="ORF">SanaruYs_38810</name>
</gene>
<dbReference type="Proteomes" id="UP000288227">
    <property type="component" value="Unassembled WGS sequence"/>
</dbReference>
<dbReference type="NCBIfam" id="NF005243">
    <property type="entry name" value="PRK06753.1"/>
    <property type="match status" value="1"/>
</dbReference>
<dbReference type="SUPFAM" id="SSF51905">
    <property type="entry name" value="FAD/NAD(P)-binding domain"/>
    <property type="match status" value="1"/>
</dbReference>
<evidence type="ECO:0000313" key="5">
    <source>
        <dbReference type="Proteomes" id="UP000288227"/>
    </source>
</evidence>
<keyword evidence="1" id="KW-0560">Oxidoreductase</keyword>
<dbReference type="Pfam" id="PF01494">
    <property type="entry name" value="FAD_binding_3"/>
    <property type="match status" value="1"/>
</dbReference>
<sequence>MLVEKQHESNSNMNHRQSVAIIGAGIGGLTLAVALHRKGINAIVYENASEMKFLGAGLALAGNAIQSFRAIGLQDEVLAAGKILKKLSIKDHQGRVITTADSEYISAKLNIVNNFAVHRADLHEVLLQQLPQEKLVLGKRAIDFQQHNDSVLVNFADGTSVEADYIIASDGIHSVFRKKLVQNSEPRYAGYTAWRAVIDQSETALNLDETSESWGKGKRFGIVPLSNNRIYWFATMNTGAKNDRLKKYTTQDLAKEFEDFHLPIPQIIAETKNEQLIWSDIIDLEPLKKFAFGRIVLMGDAAHATTPNMGQGACMAIEDAAVLAICMKEEKQIEKAFINFEKRRISRTTKIVNDSWRLGKVAQLENSILISLRNTAMRLVPPSIAEKQVKFLNDISF</sequence>
<evidence type="ECO:0000313" key="4">
    <source>
        <dbReference type="EMBL" id="GCC53636.1"/>
    </source>
</evidence>
<organism evidence="4 5">
    <name type="scientific">Chryseotalea sanaruensis</name>
    <dbReference type="NCBI Taxonomy" id="2482724"/>
    <lineage>
        <taxon>Bacteria</taxon>
        <taxon>Pseudomonadati</taxon>
        <taxon>Bacteroidota</taxon>
        <taxon>Cytophagia</taxon>
        <taxon>Cytophagales</taxon>
        <taxon>Chryseotaleaceae</taxon>
        <taxon>Chryseotalea</taxon>
    </lineage>
</organism>
<evidence type="ECO:0000256" key="2">
    <source>
        <dbReference type="ARBA" id="ARBA00023033"/>
    </source>
</evidence>
<protein>
    <submittedName>
        <fullName evidence="4">Monooxygenase</fullName>
    </submittedName>
</protein>
<dbReference type="InterPro" id="IPR050493">
    <property type="entry name" value="FAD-dep_Monooxygenase_BioMet"/>
</dbReference>
<name>A0A401UFH1_9BACT</name>
<dbReference type="GO" id="GO:0004497">
    <property type="term" value="F:monooxygenase activity"/>
    <property type="evidence" value="ECO:0007669"/>
    <property type="project" value="UniProtKB-KW"/>
</dbReference>
<proteinExistence type="predicted"/>
<dbReference type="AlphaFoldDB" id="A0A401UFH1"/>
<dbReference type="PANTHER" id="PTHR13789:SF309">
    <property type="entry name" value="PUTATIVE (AFU_ORTHOLOGUE AFUA_6G14510)-RELATED"/>
    <property type="match status" value="1"/>
</dbReference>
<reference evidence="4 5" key="1">
    <citation type="submission" date="2018-11" db="EMBL/GenBank/DDBJ databases">
        <title>Chryseotalea sanarue gen. nov., sp., nov., a member of the family Cytophagaceae, isolated from a brackish lake in Hamamatsu Japan.</title>
        <authorList>
            <person name="Maejima Y."/>
            <person name="Iino T."/>
            <person name="Muraguchi Y."/>
            <person name="Fukuda K."/>
            <person name="Ohkuma M."/>
            <person name="Moriuchi R."/>
            <person name="Dohra H."/>
            <person name="Kimbara K."/>
            <person name="Shintani M."/>
        </authorList>
    </citation>
    <scope>NUCLEOTIDE SEQUENCE [LARGE SCALE GENOMIC DNA]</scope>
    <source>
        <strain evidence="4 5">Ys</strain>
    </source>
</reference>
<keyword evidence="5" id="KW-1185">Reference proteome</keyword>
<comment type="caution">
    <text evidence="4">The sequence shown here is derived from an EMBL/GenBank/DDBJ whole genome shotgun (WGS) entry which is preliminary data.</text>
</comment>
<evidence type="ECO:0000256" key="1">
    <source>
        <dbReference type="ARBA" id="ARBA00023002"/>
    </source>
</evidence>
<dbReference type="PRINTS" id="PR00420">
    <property type="entry name" value="RNGMNOXGNASE"/>
</dbReference>
<dbReference type="Gene3D" id="3.50.50.60">
    <property type="entry name" value="FAD/NAD(P)-binding domain"/>
    <property type="match status" value="1"/>
</dbReference>
<dbReference type="InterPro" id="IPR036188">
    <property type="entry name" value="FAD/NAD-bd_sf"/>
</dbReference>
<evidence type="ECO:0000259" key="3">
    <source>
        <dbReference type="Pfam" id="PF01494"/>
    </source>
</evidence>
<dbReference type="SUPFAM" id="SSF54373">
    <property type="entry name" value="FAD-linked reductases, C-terminal domain"/>
    <property type="match status" value="1"/>
</dbReference>
<accession>A0A401UFH1</accession>
<dbReference type="EMBL" id="BHXQ01000008">
    <property type="protein sequence ID" value="GCC53636.1"/>
    <property type="molecule type" value="Genomic_DNA"/>
</dbReference>
<feature type="domain" description="FAD-binding" evidence="3">
    <location>
        <begin position="18"/>
        <end position="325"/>
    </location>
</feature>
<dbReference type="GO" id="GO:0071949">
    <property type="term" value="F:FAD binding"/>
    <property type="evidence" value="ECO:0007669"/>
    <property type="project" value="InterPro"/>
</dbReference>